<dbReference type="GO" id="GO:0004135">
    <property type="term" value="F:amylo-alpha-1,6-glucosidase activity"/>
    <property type="evidence" value="ECO:0007669"/>
    <property type="project" value="InterPro"/>
</dbReference>
<gene>
    <name evidence="2" type="ORF">KIN20_028604</name>
</gene>
<feature type="domain" description="Glycogen debranching enzyme glucanotransferase" evidence="1">
    <location>
        <begin position="108"/>
        <end position="178"/>
    </location>
</feature>
<dbReference type="SUPFAM" id="SSF51445">
    <property type="entry name" value="(Trans)glycosidases"/>
    <property type="match status" value="1"/>
</dbReference>
<dbReference type="Pfam" id="PF14701">
    <property type="entry name" value="hDGE_amylase"/>
    <property type="match status" value="1"/>
</dbReference>
<dbReference type="GO" id="GO:0005980">
    <property type="term" value="P:glycogen catabolic process"/>
    <property type="evidence" value="ECO:0007669"/>
    <property type="project" value="InterPro"/>
</dbReference>
<dbReference type="PANTHER" id="PTHR10569:SF2">
    <property type="entry name" value="GLYCOGEN DEBRANCHING ENZYME"/>
    <property type="match status" value="1"/>
</dbReference>
<evidence type="ECO:0000313" key="2">
    <source>
        <dbReference type="EMBL" id="KAJ1367650.1"/>
    </source>
</evidence>
<keyword evidence="3" id="KW-1185">Reference proteome</keyword>
<reference evidence="2" key="1">
    <citation type="submission" date="2021-06" db="EMBL/GenBank/DDBJ databases">
        <title>Parelaphostrongylus tenuis whole genome reference sequence.</title>
        <authorList>
            <person name="Garwood T.J."/>
            <person name="Larsen P.A."/>
            <person name="Fountain-Jones N.M."/>
            <person name="Garbe J.R."/>
            <person name="Macchietto M.G."/>
            <person name="Kania S.A."/>
            <person name="Gerhold R.W."/>
            <person name="Richards J.E."/>
            <person name="Wolf T.M."/>
        </authorList>
    </citation>
    <scope>NUCLEOTIDE SEQUENCE</scope>
    <source>
        <strain evidence="2">MNPRO001-30</strain>
        <tissue evidence="2">Meninges</tissue>
    </source>
</reference>
<evidence type="ECO:0000259" key="1">
    <source>
        <dbReference type="Pfam" id="PF14701"/>
    </source>
</evidence>
<dbReference type="AlphaFoldDB" id="A0AAD5R133"/>
<dbReference type="Proteomes" id="UP001196413">
    <property type="component" value="Unassembled WGS sequence"/>
</dbReference>
<name>A0AAD5R133_PARTN</name>
<dbReference type="EMBL" id="JAHQIW010005978">
    <property type="protein sequence ID" value="KAJ1367650.1"/>
    <property type="molecule type" value="Genomic_DNA"/>
</dbReference>
<dbReference type="InterPro" id="IPR032792">
    <property type="entry name" value="AGL_glucanoTrfase"/>
</dbReference>
<comment type="caution">
    <text evidence="2">The sequence shown here is derived from an EMBL/GenBank/DDBJ whole genome shotgun (WGS) entry which is preliminary data.</text>
</comment>
<sequence>MRTKKQPEIRIIVLEDGEHLDTVIRRLQKGEFVRFHIGPSLLGKDVQVWTTLTGTQPLTWTSSADHLSKYCQVECAKAGSFKYNFSADGMECGSGYFLVMPVLMVNGKHLPLDGIACQTHLTKLLGPLSSWEDRLRVSKESGYNMIHLTPIHQLGVSNSSYSISDHHALIQTIQEKDRQVDFVRH</sequence>
<proteinExistence type="predicted"/>
<dbReference type="GO" id="GO:0004134">
    <property type="term" value="F:4-alpha-glucanotransferase activity"/>
    <property type="evidence" value="ECO:0007669"/>
    <property type="project" value="InterPro"/>
</dbReference>
<organism evidence="2 3">
    <name type="scientific">Parelaphostrongylus tenuis</name>
    <name type="common">Meningeal worm</name>
    <dbReference type="NCBI Taxonomy" id="148309"/>
    <lineage>
        <taxon>Eukaryota</taxon>
        <taxon>Metazoa</taxon>
        <taxon>Ecdysozoa</taxon>
        <taxon>Nematoda</taxon>
        <taxon>Chromadorea</taxon>
        <taxon>Rhabditida</taxon>
        <taxon>Rhabditina</taxon>
        <taxon>Rhabditomorpha</taxon>
        <taxon>Strongyloidea</taxon>
        <taxon>Metastrongylidae</taxon>
        <taxon>Parelaphostrongylus</taxon>
    </lineage>
</organism>
<evidence type="ECO:0000313" key="3">
    <source>
        <dbReference type="Proteomes" id="UP001196413"/>
    </source>
</evidence>
<protein>
    <recommendedName>
        <fullName evidence="1">Glycogen debranching enzyme glucanotransferase domain-containing protein</fullName>
    </recommendedName>
</protein>
<dbReference type="PANTHER" id="PTHR10569">
    <property type="entry name" value="GLYCOGEN DEBRANCHING ENZYME"/>
    <property type="match status" value="1"/>
</dbReference>
<dbReference type="InterPro" id="IPR010401">
    <property type="entry name" value="AGL/Gdb1"/>
</dbReference>
<dbReference type="InterPro" id="IPR017853">
    <property type="entry name" value="GH"/>
</dbReference>
<accession>A0AAD5R133</accession>